<name>A0A402AUI6_9CHLR</name>
<dbReference type="EMBL" id="BIFS01000002">
    <property type="protein sequence ID" value="GCE22693.1"/>
    <property type="molecule type" value="Genomic_DNA"/>
</dbReference>
<dbReference type="OrthoDB" id="572254at2"/>
<sequence length="131" mass="14974">MSQVEACLRSIGQDARPLSKEQTATMVNQFMLRFPFTNWGRIDWSQIASQLDIENIAEIIPGLQRAQKNLQAPVYIIWDNATVPSVESRLPQILEHLDDVTAVSFDTWLFSPVVGYVIEFYHEGDIKIGFF</sequence>
<evidence type="ECO:0000313" key="1">
    <source>
        <dbReference type="EMBL" id="GCE22693.1"/>
    </source>
</evidence>
<dbReference type="InterPro" id="IPR049585">
    <property type="entry name" value="CdiI_EcoliA0-like"/>
</dbReference>
<gene>
    <name evidence="1" type="ORF">KDK_64930</name>
</gene>
<accession>A0A402AUI6</accession>
<organism evidence="1 2">
    <name type="scientific">Dictyobacter kobayashii</name>
    <dbReference type="NCBI Taxonomy" id="2014872"/>
    <lineage>
        <taxon>Bacteria</taxon>
        <taxon>Bacillati</taxon>
        <taxon>Chloroflexota</taxon>
        <taxon>Ktedonobacteria</taxon>
        <taxon>Ktedonobacterales</taxon>
        <taxon>Dictyobacteraceae</taxon>
        <taxon>Dictyobacter</taxon>
    </lineage>
</organism>
<proteinExistence type="predicted"/>
<dbReference type="RefSeq" id="WP_126555828.1">
    <property type="nucleotide sequence ID" value="NZ_BIFS01000002.1"/>
</dbReference>
<evidence type="ECO:0000313" key="2">
    <source>
        <dbReference type="Proteomes" id="UP000287188"/>
    </source>
</evidence>
<keyword evidence="2" id="KW-1185">Reference proteome</keyword>
<dbReference type="CDD" id="cd20693">
    <property type="entry name" value="CdiI_EcoliA0-like"/>
    <property type="match status" value="1"/>
</dbReference>
<dbReference type="Proteomes" id="UP000287188">
    <property type="component" value="Unassembled WGS sequence"/>
</dbReference>
<reference evidence="2" key="1">
    <citation type="submission" date="2018-12" db="EMBL/GenBank/DDBJ databases">
        <title>Tengunoibacter tsumagoiensis gen. nov., sp. nov., Dictyobacter kobayashii sp. nov., D. alpinus sp. nov., and D. joshuensis sp. nov. and description of Dictyobacteraceae fam. nov. within the order Ktedonobacterales isolated from Tengu-no-mugimeshi.</title>
        <authorList>
            <person name="Wang C.M."/>
            <person name="Zheng Y."/>
            <person name="Sakai Y."/>
            <person name="Toyoda A."/>
            <person name="Minakuchi Y."/>
            <person name="Abe K."/>
            <person name="Yokota A."/>
            <person name="Yabe S."/>
        </authorList>
    </citation>
    <scope>NUCLEOTIDE SEQUENCE [LARGE SCALE GENOMIC DNA]</scope>
    <source>
        <strain evidence="2">Uno11</strain>
    </source>
</reference>
<protein>
    <submittedName>
        <fullName evidence="1">Uncharacterized protein</fullName>
    </submittedName>
</protein>
<dbReference type="Pfam" id="PF24172">
    <property type="entry name" value="CdiI_ImmP"/>
    <property type="match status" value="1"/>
</dbReference>
<comment type="caution">
    <text evidence="1">The sequence shown here is derived from an EMBL/GenBank/DDBJ whole genome shotgun (WGS) entry which is preliminary data.</text>
</comment>
<dbReference type="AlphaFoldDB" id="A0A402AUI6"/>